<dbReference type="AlphaFoldDB" id="A0A1X7CZC8"/>
<evidence type="ECO:0000256" key="5">
    <source>
        <dbReference type="ARBA" id="ARBA00017871"/>
    </source>
</evidence>
<evidence type="ECO:0000256" key="2">
    <source>
        <dbReference type="ARBA" id="ARBA00004814"/>
    </source>
</evidence>
<name>A0A1X7CZC8_TRICW</name>
<dbReference type="InterPro" id="IPR036188">
    <property type="entry name" value="FAD/NAD-bd_sf"/>
</dbReference>
<evidence type="ECO:0000259" key="10">
    <source>
        <dbReference type="Pfam" id="PF01593"/>
    </source>
</evidence>
<dbReference type="InterPro" id="IPR050281">
    <property type="entry name" value="Flavin_monoamine_oxidase"/>
</dbReference>
<dbReference type="Gene3D" id="3.50.50.60">
    <property type="entry name" value="FAD/NAD(P)-binding domain"/>
    <property type="match status" value="1"/>
</dbReference>
<dbReference type="RefSeq" id="WP_085224822.1">
    <property type="nucleotide sequence ID" value="NZ_BSQD01000002.1"/>
</dbReference>
<dbReference type="EC" id="1.13.12.3" evidence="4"/>
<feature type="domain" description="Amine oxidase" evidence="10">
    <location>
        <begin position="226"/>
        <end position="470"/>
    </location>
</feature>
<dbReference type="GO" id="GO:0009851">
    <property type="term" value="P:auxin biosynthetic process"/>
    <property type="evidence" value="ECO:0007669"/>
    <property type="project" value="UniProtKB-KW"/>
</dbReference>
<comment type="pathway">
    <text evidence="2">Plant hormone metabolism; auxin biosynthesis.</text>
</comment>
<dbReference type="Pfam" id="PF01593">
    <property type="entry name" value="Amino_oxidase"/>
    <property type="match status" value="1"/>
</dbReference>
<organism evidence="11 12">
    <name type="scientific">Trinickia caryophylli</name>
    <name type="common">Paraburkholderia caryophylli</name>
    <dbReference type="NCBI Taxonomy" id="28094"/>
    <lineage>
        <taxon>Bacteria</taxon>
        <taxon>Pseudomonadati</taxon>
        <taxon>Pseudomonadota</taxon>
        <taxon>Betaproteobacteria</taxon>
        <taxon>Burkholderiales</taxon>
        <taxon>Burkholderiaceae</taxon>
        <taxon>Trinickia</taxon>
    </lineage>
</organism>
<evidence type="ECO:0000256" key="7">
    <source>
        <dbReference type="ARBA" id="ARBA00023070"/>
    </source>
</evidence>
<proteinExistence type="inferred from homology"/>
<dbReference type="PANTHER" id="PTHR10742:SF410">
    <property type="entry name" value="LYSINE-SPECIFIC HISTONE DEMETHYLASE 2"/>
    <property type="match status" value="1"/>
</dbReference>
<dbReference type="SUPFAM" id="SSF51905">
    <property type="entry name" value="FAD/NAD(P)-binding domain"/>
    <property type="match status" value="1"/>
</dbReference>
<dbReference type="EMBL" id="FXAH01000002">
    <property type="protein sequence ID" value="SMF05862.1"/>
    <property type="molecule type" value="Genomic_DNA"/>
</dbReference>
<dbReference type="InterPro" id="IPR002937">
    <property type="entry name" value="Amino_oxidase"/>
</dbReference>
<dbReference type="OrthoDB" id="9135122at2"/>
<evidence type="ECO:0000256" key="3">
    <source>
        <dbReference type="ARBA" id="ARBA00005833"/>
    </source>
</evidence>
<evidence type="ECO:0000256" key="1">
    <source>
        <dbReference type="ARBA" id="ARBA00001974"/>
    </source>
</evidence>
<dbReference type="STRING" id="28094.SAMN06295900_102180"/>
<dbReference type="PRINTS" id="PR00757">
    <property type="entry name" value="AMINEOXDASEF"/>
</dbReference>
<dbReference type="Gene3D" id="3.90.660.10">
    <property type="match status" value="1"/>
</dbReference>
<comment type="catalytic activity">
    <reaction evidence="8">
        <text>L-tryptophan + O2 = indole-3-acetamide + CO2 + H2O</text>
        <dbReference type="Rhea" id="RHEA:16165"/>
        <dbReference type="ChEBI" id="CHEBI:15377"/>
        <dbReference type="ChEBI" id="CHEBI:15379"/>
        <dbReference type="ChEBI" id="CHEBI:16031"/>
        <dbReference type="ChEBI" id="CHEBI:16526"/>
        <dbReference type="ChEBI" id="CHEBI:57912"/>
        <dbReference type="EC" id="1.13.12.3"/>
    </reaction>
</comment>
<evidence type="ECO:0000313" key="11">
    <source>
        <dbReference type="EMBL" id="SMF05862.1"/>
    </source>
</evidence>
<accession>A0A1X7CZC8</accession>
<evidence type="ECO:0000256" key="9">
    <source>
        <dbReference type="PIRSR" id="PIRSR601613-1"/>
    </source>
</evidence>
<dbReference type="SUPFAM" id="SSF54373">
    <property type="entry name" value="FAD-linked reductases, C-terminal domain"/>
    <property type="match status" value="1"/>
</dbReference>
<protein>
    <recommendedName>
        <fullName evidence="5">Tryptophan 2-monooxygenase</fullName>
        <ecNumber evidence="4">1.13.12.3</ecNumber>
    </recommendedName>
</protein>
<feature type="binding site" evidence="9">
    <location>
        <begin position="36"/>
        <end position="37"/>
    </location>
    <ligand>
        <name>FAD</name>
        <dbReference type="ChEBI" id="CHEBI:57692"/>
    </ligand>
</feature>
<evidence type="ECO:0000256" key="8">
    <source>
        <dbReference type="ARBA" id="ARBA00047321"/>
    </source>
</evidence>
<comment type="similarity">
    <text evidence="3">Belongs to the tryptophan 2-monooxygenase family.</text>
</comment>
<comment type="cofactor">
    <cofactor evidence="1">
        <name>FAD</name>
        <dbReference type="ChEBI" id="CHEBI:57692"/>
    </cofactor>
</comment>
<dbReference type="PANTHER" id="PTHR10742">
    <property type="entry name" value="FLAVIN MONOAMINE OXIDASE"/>
    <property type="match status" value="1"/>
</dbReference>
<gene>
    <name evidence="11" type="ORF">SAMN06295900_102180</name>
</gene>
<sequence length="478" mass="52920">MKRMKVAIVGGGAAGISAAHALLRAQDIRLDIELLEAHTRYGGRALTKKIESLDGFCFDMGAQFIQDPEYNPWAYIARLLGFGIREEPIDKSWCWVRTAQGWKKVDARGYEDGGEAPIAQWAAIDEVETSISESYNENRKALNLPVCNAPGNPNTQESLLGYGTSAFKPLTESAEPWQYLAADLARQKEREEGSVWLVPNVGVGRLVEEWGKKLEQFAPSAHTGNLSTYTSRLGNIVTRIKVKNSKVKIDYYDRTAPFGPTQNAVVDVCIVTVPATKLRDITFIPQLHQNDAIEACHVKLGSYKKLAFKLVPNNGKDVSHYIQDNTRYFLPDESERGVWQYYRPDFFPPAVFLAECAGDIAAALDQKNDDAVVNHFRSLFVKLHGDDLSNEALVYGGMTNWSKTDRINGAYSYTAPIANGASDLPDAYNARVLLGLPHEPIFFAGEALFTEQYGTIEGAYKTGEKAAQDAIALLRKLA</sequence>
<dbReference type="GO" id="GO:0050361">
    <property type="term" value="F:tryptophan 2-monooxygenase activity"/>
    <property type="evidence" value="ECO:0007669"/>
    <property type="project" value="UniProtKB-EC"/>
</dbReference>
<feature type="binding site" evidence="9">
    <location>
        <position position="237"/>
    </location>
    <ligand>
        <name>FAD</name>
        <dbReference type="ChEBI" id="CHEBI:57692"/>
    </ligand>
</feature>
<dbReference type="GeneID" id="95552498"/>
<dbReference type="Pfam" id="PF13450">
    <property type="entry name" value="NAD_binding_8"/>
    <property type="match status" value="1"/>
</dbReference>
<keyword evidence="7" id="KW-0073">Auxin biosynthesis</keyword>
<evidence type="ECO:0000256" key="6">
    <source>
        <dbReference type="ARBA" id="ARBA00023002"/>
    </source>
</evidence>
<dbReference type="InterPro" id="IPR001613">
    <property type="entry name" value="Flavin_amine_oxidase"/>
</dbReference>
<keyword evidence="12" id="KW-1185">Reference proteome</keyword>
<keyword evidence="6" id="KW-0560">Oxidoreductase</keyword>
<reference evidence="12" key="1">
    <citation type="submission" date="2017-04" db="EMBL/GenBank/DDBJ databases">
        <authorList>
            <person name="Varghese N."/>
            <person name="Submissions S."/>
        </authorList>
    </citation>
    <scope>NUCLEOTIDE SEQUENCE [LARGE SCALE GENOMIC DNA]</scope>
    <source>
        <strain evidence="12">Ballard 720</strain>
    </source>
</reference>
<evidence type="ECO:0000313" key="12">
    <source>
        <dbReference type="Proteomes" id="UP000192911"/>
    </source>
</evidence>
<evidence type="ECO:0000256" key="4">
    <source>
        <dbReference type="ARBA" id="ARBA00012535"/>
    </source>
</evidence>
<dbReference type="Proteomes" id="UP000192911">
    <property type="component" value="Unassembled WGS sequence"/>
</dbReference>